<evidence type="ECO:0000256" key="8">
    <source>
        <dbReference type="ARBA" id="ARBA00022763"/>
    </source>
</evidence>
<evidence type="ECO:0000256" key="3">
    <source>
        <dbReference type="ARBA" id="ARBA00011738"/>
    </source>
</evidence>
<dbReference type="EMBL" id="LR797327">
    <property type="protein sequence ID" value="CAB4202537.1"/>
    <property type="molecule type" value="Genomic_DNA"/>
</dbReference>
<comment type="cofactor">
    <cofactor evidence="1">
        <name>Mg(2+)</name>
        <dbReference type="ChEBI" id="CHEBI:18420"/>
    </cofactor>
</comment>
<comment type="subunit">
    <text evidence="3">Homodimer.</text>
</comment>
<gene>
    <name evidence="19" type="ORF">UFOVP1363_17</name>
    <name evidence="20" type="ORF">UFOVP179_51</name>
    <name evidence="18" type="ORF">UFOVP260_28</name>
    <name evidence="17" type="ORF">UFOVP85_34</name>
</gene>
<protein>
    <recommendedName>
        <fullName evidence="4">Crossover junction endodeoxyribonuclease RusA</fullName>
        <ecNumber evidence="14">3.1.21.10</ecNumber>
    </recommendedName>
    <alternativeName>
        <fullName evidence="15">Holliday junction nuclease RusA</fullName>
    </alternativeName>
    <alternativeName>
        <fullName evidence="16">Holliday junction resolvase</fullName>
    </alternativeName>
</protein>
<dbReference type="GO" id="GO:0000287">
    <property type="term" value="F:magnesium ion binding"/>
    <property type="evidence" value="ECO:0007669"/>
    <property type="project" value="InterPro"/>
</dbReference>
<keyword evidence="10" id="KW-0460">Magnesium</keyword>
<evidence type="ECO:0000256" key="4">
    <source>
        <dbReference type="ARBA" id="ARBA00014885"/>
    </source>
</evidence>
<dbReference type="Pfam" id="PF05866">
    <property type="entry name" value="RusA"/>
    <property type="match status" value="1"/>
</dbReference>
<evidence type="ECO:0000256" key="12">
    <source>
        <dbReference type="ARBA" id="ARBA00023204"/>
    </source>
</evidence>
<evidence type="ECO:0000256" key="1">
    <source>
        <dbReference type="ARBA" id="ARBA00001946"/>
    </source>
</evidence>
<sequence>MQTNEILSFDLPWPPSVNHYWRHTKSGHYISLEGKIYREIVFYSCVKYRGRLLDDAKLSVSIEAFPPDRRKRDLDNLLKSLLDSLQHAGVYKDDSQIDRLSINRKMPLEGKVSIEISVI</sequence>
<evidence type="ECO:0000256" key="15">
    <source>
        <dbReference type="ARBA" id="ARBA00030920"/>
    </source>
</evidence>
<keyword evidence="8" id="KW-0227">DNA damage</keyword>
<evidence type="ECO:0000256" key="2">
    <source>
        <dbReference type="ARBA" id="ARBA00008865"/>
    </source>
</evidence>
<proteinExistence type="inferred from homology"/>
<evidence type="ECO:0000256" key="5">
    <source>
        <dbReference type="ARBA" id="ARBA00022722"/>
    </source>
</evidence>
<keyword evidence="11" id="KW-0233">DNA recombination</keyword>
<dbReference type="InterPro" id="IPR036614">
    <property type="entry name" value="RusA-like_sf"/>
</dbReference>
<keyword evidence="9" id="KW-0378">Hydrolase</keyword>
<dbReference type="EMBL" id="LR796260">
    <property type="protein sequence ID" value="CAB4132494.1"/>
    <property type="molecule type" value="Genomic_DNA"/>
</dbReference>
<dbReference type="InterPro" id="IPR008822">
    <property type="entry name" value="Endonuclease_RusA-like"/>
</dbReference>
<evidence type="ECO:0000313" key="17">
    <source>
        <dbReference type="EMBL" id="CAB4127093.1"/>
    </source>
</evidence>
<evidence type="ECO:0000256" key="10">
    <source>
        <dbReference type="ARBA" id="ARBA00022842"/>
    </source>
</evidence>
<dbReference type="PIRSF" id="PIRSF001007">
    <property type="entry name" value="RusA"/>
    <property type="match status" value="1"/>
</dbReference>
<keyword evidence="6" id="KW-0479">Metal-binding</keyword>
<dbReference type="EMBL" id="LR798228">
    <property type="protein sequence ID" value="CAB5207288.1"/>
    <property type="molecule type" value="Genomic_DNA"/>
</dbReference>
<dbReference type="EMBL" id="LR796198">
    <property type="protein sequence ID" value="CAB4127093.1"/>
    <property type="molecule type" value="Genomic_DNA"/>
</dbReference>
<dbReference type="GO" id="GO:0006281">
    <property type="term" value="P:DNA repair"/>
    <property type="evidence" value="ECO:0007669"/>
    <property type="project" value="UniProtKB-KW"/>
</dbReference>
<dbReference type="SUPFAM" id="SSF103084">
    <property type="entry name" value="Holliday junction resolvase RusA"/>
    <property type="match status" value="1"/>
</dbReference>
<organism evidence="18">
    <name type="scientific">uncultured Caudovirales phage</name>
    <dbReference type="NCBI Taxonomy" id="2100421"/>
    <lineage>
        <taxon>Viruses</taxon>
        <taxon>Duplodnaviria</taxon>
        <taxon>Heunggongvirae</taxon>
        <taxon>Uroviricota</taxon>
        <taxon>Caudoviricetes</taxon>
        <taxon>Peduoviridae</taxon>
        <taxon>Maltschvirus</taxon>
        <taxon>Maltschvirus maltsch</taxon>
    </lineage>
</organism>
<name>A0A6J5LD95_9CAUD</name>
<evidence type="ECO:0000256" key="6">
    <source>
        <dbReference type="ARBA" id="ARBA00022723"/>
    </source>
</evidence>
<dbReference type="GO" id="GO:0006310">
    <property type="term" value="P:DNA recombination"/>
    <property type="evidence" value="ECO:0007669"/>
    <property type="project" value="UniProtKB-KW"/>
</dbReference>
<dbReference type="InterPro" id="IPR016281">
    <property type="entry name" value="Endonuclease_RusA"/>
</dbReference>
<comment type="similarity">
    <text evidence="2">Belongs to the RusA family.</text>
</comment>
<keyword evidence="5" id="KW-0540">Nuclease</keyword>
<accession>A0A6J5LD95</accession>
<evidence type="ECO:0000256" key="7">
    <source>
        <dbReference type="ARBA" id="ARBA00022759"/>
    </source>
</evidence>
<reference evidence="18" key="1">
    <citation type="submission" date="2020-04" db="EMBL/GenBank/DDBJ databases">
        <authorList>
            <person name="Chiriac C."/>
            <person name="Salcher M."/>
            <person name="Ghai R."/>
            <person name="Kavagutti S V."/>
        </authorList>
    </citation>
    <scope>NUCLEOTIDE SEQUENCE</scope>
</reference>
<evidence type="ECO:0000256" key="9">
    <source>
        <dbReference type="ARBA" id="ARBA00022801"/>
    </source>
</evidence>
<keyword evidence="7" id="KW-0255">Endonuclease</keyword>
<evidence type="ECO:0000256" key="14">
    <source>
        <dbReference type="ARBA" id="ARBA00029488"/>
    </source>
</evidence>
<evidence type="ECO:0000256" key="13">
    <source>
        <dbReference type="ARBA" id="ARBA00029354"/>
    </source>
</evidence>
<evidence type="ECO:0000256" key="16">
    <source>
        <dbReference type="ARBA" id="ARBA00031953"/>
    </source>
</evidence>
<dbReference type="GO" id="GO:0008821">
    <property type="term" value="F:crossover junction DNA endonuclease activity"/>
    <property type="evidence" value="ECO:0007669"/>
    <property type="project" value="UniProtKB-EC"/>
</dbReference>
<comment type="catalytic activity">
    <reaction evidence="13">
        <text>Endonucleolytic cleavage at a junction such as a reciprocal single-stranded crossover between two homologous DNA duplexes (Holliday junction).</text>
        <dbReference type="EC" id="3.1.21.10"/>
    </reaction>
</comment>
<dbReference type="EC" id="3.1.21.10" evidence="14"/>
<keyword evidence="12" id="KW-0234">DNA repair</keyword>
<dbReference type="Gene3D" id="3.30.1330.70">
    <property type="entry name" value="Holliday junction resolvase RusA"/>
    <property type="match status" value="1"/>
</dbReference>
<evidence type="ECO:0000313" key="20">
    <source>
        <dbReference type="EMBL" id="CAB5207288.1"/>
    </source>
</evidence>
<evidence type="ECO:0000313" key="18">
    <source>
        <dbReference type="EMBL" id="CAB4132494.1"/>
    </source>
</evidence>
<evidence type="ECO:0000256" key="11">
    <source>
        <dbReference type="ARBA" id="ARBA00023172"/>
    </source>
</evidence>
<evidence type="ECO:0000313" key="19">
    <source>
        <dbReference type="EMBL" id="CAB4202537.1"/>
    </source>
</evidence>